<feature type="compositionally biased region" description="Pro residues" evidence="1">
    <location>
        <begin position="89"/>
        <end position="130"/>
    </location>
</feature>
<reference evidence="2 3" key="1">
    <citation type="submission" date="2019-06" db="EMBL/GenBank/DDBJ databases">
        <title>Genome Sequence of the Brown Rot Fungal Pathogen Monilinia laxa.</title>
        <authorList>
            <person name="De Miccolis Angelini R.M."/>
            <person name="Landi L."/>
            <person name="Abate D."/>
            <person name="Pollastro S."/>
            <person name="Romanazzi G."/>
            <person name="Faretra F."/>
        </authorList>
    </citation>
    <scope>NUCLEOTIDE SEQUENCE [LARGE SCALE GENOMIC DNA]</scope>
    <source>
        <strain evidence="2 3">Mlax316</strain>
    </source>
</reference>
<proteinExistence type="predicted"/>
<protein>
    <submittedName>
        <fullName evidence="2">Uncharacterized protein</fullName>
    </submittedName>
</protein>
<dbReference type="OrthoDB" id="426235at2759"/>
<comment type="caution">
    <text evidence="2">The sequence shown here is derived from an EMBL/GenBank/DDBJ whole genome shotgun (WGS) entry which is preliminary data.</text>
</comment>
<feature type="region of interest" description="Disordered" evidence="1">
    <location>
        <begin position="76"/>
        <end position="147"/>
    </location>
</feature>
<feature type="compositionally biased region" description="Polar residues" evidence="1">
    <location>
        <begin position="76"/>
        <end position="87"/>
    </location>
</feature>
<name>A0A5N6KBX1_MONLA</name>
<dbReference type="Proteomes" id="UP000326757">
    <property type="component" value="Unassembled WGS sequence"/>
</dbReference>
<dbReference type="Gene3D" id="1.10.260.80">
    <property type="match status" value="1"/>
</dbReference>
<gene>
    <name evidence="2" type="ORF">EYC80_002865</name>
</gene>
<evidence type="ECO:0000256" key="1">
    <source>
        <dbReference type="SAM" id="MobiDB-lite"/>
    </source>
</evidence>
<keyword evidence="3" id="KW-1185">Reference proteome</keyword>
<evidence type="ECO:0000313" key="3">
    <source>
        <dbReference type="Proteomes" id="UP000326757"/>
    </source>
</evidence>
<sequence>MFLQPFFPLEAHNTNIYNSEPQTYMFGEMRNALGIDKSIDILEHIYSLPIPDQEAAHEKIRAIEREAMLTQVPQPGLQTLFTYLTSQTPPSPPRNPNPQPPTPRRPSPRQPPPHHPLLPHPDPRLPTPKTPPRRHLPHRQAMGCRSQRYDHGRRFDRRYECGVFGWGHDGVVGE</sequence>
<dbReference type="InterPro" id="IPR023214">
    <property type="entry name" value="HAD_sf"/>
</dbReference>
<organism evidence="2 3">
    <name type="scientific">Monilinia laxa</name>
    <name type="common">Brown rot fungus</name>
    <name type="synonym">Sclerotinia laxa</name>
    <dbReference type="NCBI Taxonomy" id="61186"/>
    <lineage>
        <taxon>Eukaryota</taxon>
        <taxon>Fungi</taxon>
        <taxon>Dikarya</taxon>
        <taxon>Ascomycota</taxon>
        <taxon>Pezizomycotina</taxon>
        <taxon>Leotiomycetes</taxon>
        <taxon>Helotiales</taxon>
        <taxon>Sclerotiniaceae</taxon>
        <taxon>Monilinia</taxon>
    </lineage>
</organism>
<dbReference type="Gene3D" id="3.40.50.1000">
    <property type="entry name" value="HAD superfamily/HAD-like"/>
    <property type="match status" value="1"/>
</dbReference>
<dbReference type="EMBL" id="VIGI01000004">
    <property type="protein sequence ID" value="KAB8300940.1"/>
    <property type="molecule type" value="Genomic_DNA"/>
</dbReference>
<evidence type="ECO:0000313" key="2">
    <source>
        <dbReference type="EMBL" id="KAB8300940.1"/>
    </source>
</evidence>
<accession>A0A5N6KBX1</accession>
<dbReference type="AlphaFoldDB" id="A0A5N6KBX1"/>